<evidence type="ECO:0000256" key="1">
    <source>
        <dbReference type="SAM" id="Phobius"/>
    </source>
</evidence>
<dbReference type="EMBL" id="FNAC01000066">
    <property type="protein sequence ID" value="SDD80992.1"/>
    <property type="molecule type" value="Genomic_DNA"/>
</dbReference>
<dbReference type="AlphaFoldDB" id="A0A1G6XSK5"/>
<keyword evidence="1" id="KW-0812">Transmembrane</keyword>
<accession>A0A1G6XSK5</accession>
<dbReference type="STRING" id="686796.SAMN04488104_10663"/>
<proteinExistence type="predicted"/>
<dbReference type="OrthoDB" id="980906at2"/>
<keyword evidence="1" id="KW-0472">Membrane</keyword>
<evidence type="ECO:0000313" key="3">
    <source>
        <dbReference type="Proteomes" id="UP000199060"/>
    </source>
</evidence>
<organism evidence="2 3">
    <name type="scientific">Algoriphagus faecimaris</name>
    <dbReference type="NCBI Taxonomy" id="686796"/>
    <lineage>
        <taxon>Bacteria</taxon>
        <taxon>Pseudomonadati</taxon>
        <taxon>Bacteroidota</taxon>
        <taxon>Cytophagia</taxon>
        <taxon>Cytophagales</taxon>
        <taxon>Cyclobacteriaceae</taxon>
        <taxon>Algoriphagus</taxon>
    </lineage>
</organism>
<protein>
    <submittedName>
        <fullName evidence="2">Uncharacterized protein</fullName>
    </submittedName>
</protein>
<feature type="transmembrane region" description="Helical" evidence="1">
    <location>
        <begin position="120"/>
        <end position="140"/>
    </location>
</feature>
<feature type="transmembrane region" description="Helical" evidence="1">
    <location>
        <begin position="90"/>
        <end position="114"/>
    </location>
</feature>
<sequence>MNLLPFHSETLVSALSKTEVLEQLSRKTREVNFLDKRSYQEQGLEFNGYIGKSSFRISKVIQKSDTFLPLILGNVEDTARGSILFLTYRLFPGALFFILFWSIILVGFSLFYFLLVKNPINGGLCLGLAVINYLFALFFFHRQVKSSRAKFHELINLKVKD</sequence>
<evidence type="ECO:0000313" key="2">
    <source>
        <dbReference type="EMBL" id="SDD80992.1"/>
    </source>
</evidence>
<keyword evidence="1" id="KW-1133">Transmembrane helix</keyword>
<gene>
    <name evidence="2" type="ORF">SAMN04488104_10663</name>
</gene>
<reference evidence="3" key="1">
    <citation type="submission" date="2016-10" db="EMBL/GenBank/DDBJ databases">
        <authorList>
            <person name="Varghese N."/>
            <person name="Submissions S."/>
        </authorList>
    </citation>
    <scope>NUCLEOTIDE SEQUENCE [LARGE SCALE GENOMIC DNA]</scope>
    <source>
        <strain evidence="3">DSM 23095</strain>
    </source>
</reference>
<dbReference type="RefSeq" id="WP_087941360.1">
    <property type="nucleotide sequence ID" value="NZ_FNAC01000066.1"/>
</dbReference>
<keyword evidence="3" id="KW-1185">Reference proteome</keyword>
<name>A0A1G6XSK5_9BACT</name>
<dbReference type="Proteomes" id="UP000199060">
    <property type="component" value="Unassembled WGS sequence"/>
</dbReference>